<evidence type="ECO:0000256" key="1">
    <source>
        <dbReference type="SAM" id="MobiDB-lite"/>
    </source>
</evidence>
<keyword evidence="3" id="KW-1185">Reference proteome</keyword>
<protein>
    <submittedName>
        <fullName evidence="2">Uncharacterized protein</fullName>
    </submittedName>
</protein>
<evidence type="ECO:0000313" key="2">
    <source>
        <dbReference type="EMBL" id="EPX57368.1"/>
    </source>
</evidence>
<accession>S9QLI5</accession>
<dbReference type="EMBL" id="ANAH02000064">
    <property type="protein sequence ID" value="EPX57368.1"/>
    <property type="molecule type" value="Genomic_DNA"/>
</dbReference>
<sequence>MSAPAPQTPTSTHASEPAQAQQVGSHLAFPPDPSTMSNLTQQHGSLQAKLTKLEQRMKQARMGLETLGALTQGLQELGDAIKTTSAKEKVTPAELLGLSTLVLKNATNIDHAFQVFKQS</sequence>
<evidence type="ECO:0000313" key="3">
    <source>
        <dbReference type="Proteomes" id="UP000011682"/>
    </source>
</evidence>
<feature type="compositionally biased region" description="Polar residues" evidence="1">
    <location>
        <begin position="34"/>
        <end position="45"/>
    </location>
</feature>
<proteinExistence type="predicted"/>
<organism evidence="2 3">
    <name type="scientific">Cystobacter fuscus (strain ATCC 25194 / DSM 2262 / NBRC 100088 / M29)</name>
    <dbReference type="NCBI Taxonomy" id="1242864"/>
    <lineage>
        <taxon>Bacteria</taxon>
        <taxon>Pseudomonadati</taxon>
        <taxon>Myxococcota</taxon>
        <taxon>Myxococcia</taxon>
        <taxon>Myxococcales</taxon>
        <taxon>Cystobacterineae</taxon>
        <taxon>Archangiaceae</taxon>
        <taxon>Cystobacter</taxon>
    </lineage>
</organism>
<name>S9QLI5_CYSF2</name>
<feature type="region of interest" description="Disordered" evidence="1">
    <location>
        <begin position="1"/>
        <end position="45"/>
    </location>
</feature>
<reference evidence="2" key="1">
    <citation type="submission" date="2013-05" db="EMBL/GenBank/DDBJ databases">
        <title>Genome assembly of Cystobacter fuscus DSM 2262.</title>
        <authorList>
            <person name="Sharma G."/>
            <person name="Khatri I."/>
            <person name="Kaur C."/>
            <person name="Mayilraj S."/>
            <person name="Subramanian S."/>
        </authorList>
    </citation>
    <scope>NUCLEOTIDE SEQUENCE [LARGE SCALE GENOMIC DNA]</scope>
    <source>
        <strain evidence="2">DSM 2262</strain>
    </source>
</reference>
<feature type="compositionally biased region" description="Polar residues" evidence="1">
    <location>
        <begin position="8"/>
        <end position="24"/>
    </location>
</feature>
<comment type="caution">
    <text evidence="2">The sequence shown here is derived from an EMBL/GenBank/DDBJ whole genome shotgun (WGS) entry which is preliminary data.</text>
</comment>
<dbReference type="RefSeq" id="WP_002628997.1">
    <property type="nucleotide sequence ID" value="NZ_ANAH02000064.1"/>
</dbReference>
<dbReference type="Proteomes" id="UP000011682">
    <property type="component" value="Unassembled WGS sequence"/>
</dbReference>
<gene>
    <name evidence="2" type="ORF">D187_007122</name>
</gene>
<dbReference type="AlphaFoldDB" id="S9QLI5"/>